<evidence type="ECO:0000313" key="3">
    <source>
        <dbReference type="Proteomes" id="UP000247569"/>
    </source>
</evidence>
<proteinExistence type="predicted"/>
<protein>
    <submittedName>
        <fullName evidence="2">Acyl carrier protein</fullName>
    </submittedName>
</protein>
<dbReference type="Gene3D" id="1.10.1200.10">
    <property type="entry name" value="ACP-like"/>
    <property type="match status" value="1"/>
</dbReference>
<gene>
    <name evidence="2" type="ORF">DFR70_101990</name>
</gene>
<organism evidence="2 3">
    <name type="scientific">Nocardia tenerifensis</name>
    <dbReference type="NCBI Taxonomy" id="228006"/>
    <lineage>
        <taxon>Bacteria</taxon>
        <taxon>Bacillati</taxon>
        <taxon>Actinomycetota</taxon>
        <taxon>Actinomycetes</taxon>
        <taxon>Mycobacteriales</taxon>
        <taxon>Nocardiaceae</taxon>
        <taxon>Nocardia</taxon>
    </lineage>
</organism>
<reference evidence="2 3" key="1">
    <citation type="submission" date="2018-05" db="EMBL/GenBank/DDBJ databases">
        <title>Genomic Encyclopedia of Type Strains, Phase IV (KMG-IV): sequencing the most valuable type-strain genomes for metagenomic binning, comparative biology and taxonomic classification.</title>
        <authorList>
            <person name="Goeker M."/>
        </authorList>
    </citation>
    <scope>NUCLEOTIDE SEQUENCE [LARGE SCALE GENOMIC DNA]</scope>
    <source>
        <strain evidence="2 3">DSM 44704</strain>
    </source>
</reference>
<dbReference type="PROSITE" id="PS50075">
    <property type="entry name" value="CARRIER"/>
    <property type="match status" value="1"/>
</dbReference>
<dbReference type="EMBL" id="QJKF01000001">
    <property type="protein sequence ID" value="PXX71556.1"/>
    <property type="molecule type" value="Genomic_DNA"/>
</dbReference>
<evidence type="ECO:0000313" key="2">
    <source>
        <dbReference type="EMBL" id="PXX71556.1"/>
    </source>
</evidence>
<sequence>MTHTEAFVTERQVRATLVEAIEELGIEAEAIEDSARLHDDLGLDSTETVQVSLAVGRAFGRKITLEKLLDRTVADVTALVLAQLQDAESPADETT</sequence>
<name>A0A318KBR1_9NOCA</name>
<dbReference type="Proteomes" id="UP000247569">
    <property type="component" value="Unassembled WGS sequence"/>
</dbReference>
<evidence type="ECO:0000259" key="1">
    <source>
        <dbReference type="PROSITE" id="PS50075"/>
    </source>
</evidence>
<dbReference type="Pfam" id="PF00550">
    <property type="entry name" value="PP-binding"/>
    <property type="match status" value="1"/>
</dbReference>
<dbReference type="InterPro" id="IPR009081">
    <property type="entry name" value="PP-bd_ACP"/>
</dbReference>
<dbReference type="InterPro" id="IPR036736">
    <property type="entry name" value="ACP-like_sf"/>
</dbReference>
<keyword evidence="3" id="KW-1185">Reference proteome</keyword>
<dbReference type="AlphaFoldDB" id="A0A318KBR1"/>
<accession>A0A318KBR1</accession>
<comment type="caution">
    <text evidence="2">The sequence shown here is derived from an EMBL/GenBank/DDBJ whole genome shotgun (WGS) entry which is preliminary data.</text>
</comment>
<dbReference type="SUPFAM" id="SSF47336">
    <property type="entry name" value="ACP-like"/>
    <property type="match status" value="1"/>
</dbReference>
<dbReference type="RefSeq" id="WP_051186293.1">
    <property type="nucleotide sequence ID" value="NZ_QJKF01000001.1"/>
</dbReference>
<feature type="domain" description="Carrier" evidence="1">
    <location>
        <begin position="7"/>
        <end position="85"/>
    </location>
</feature>